<feature type="domain" description="Fe2OG dioxygenase" evidence="3">
    <location>
        <begin position="203"/>
        <end position="320"/>
    </location>
</feature>
<dbReference type="InterPro" id="IPR037151">
    <property type="entry name" value="AlkB-like_sf"/>
</dbReference>
<evidence type="ECO:0000256" key="2">
    <source>
        <dbReference type="SAM" id="Phobius"/>
    </source>
</evidence>
<dbReference type="Proteomes" id="UP001178507">
    <property type="component" value="Unassembled WGS sequence"/>
</dbReference>
<feature type="compositionally biased region" description="Acidic residues" evidence="1">
    <location>
        <begin position="324"/>
        <end position="334"/>
    </location>
</feature>
<reference evidence="4" key="1">
    <citation type="submission" date="2023-08" db="EMBL/GenBank/DDBJ databases">
        <authorList>
            <person name="Chen Y."/>
            <person name="Shah S."/>
            <person name="Dougan E. K."/>
            <person name="Thang M."/>
            <person name="Chan C."/>
        </authorList>
    </citation>
    <scope>NUCLEOTIDE SEQUENCE</scope>
</reference>
<evidence type="ECO:0000259" key="3">
    <source>
        <dbReference type="PROSITE" id="PS51471"/>
    </source>
</evidence>
<evidence type="ECO:0000313" key="4">
    <source>
        <dbReference type="EMBL" id="CAJ1409498.1"/>
    </source>
</evidence>
<keyword evidence="2" id="KW-1133">Transmembrane helix</keyword>
<evidence type="ECO:0000313" key="5">
    <source>
        <dbReference type="Proteomes" id="UP001178507"/>
    </source>
</evidence>
<dbReference type="GO" id="GO:0006307">
    <property type="term" value="P:DNA alkylation repair"/>
    <property type="evidence" value="ECO:0007669"/>
    <property type="project" value="InterPro"/>
</dbReference>
<keyword evidence="2" id="KW-0812">Transmembrane</keyword>
<dbReference type="InterPro" id="IPR005123">
    <property type="entry name" value="Oxoglu/Fe-dep_dioxygenase_dom"/>
</dbReference>
<dbReference type="EMBL" id="CAUJNA010003771">
    <property type="protein sequence ID" value="CAJ1409498.1"/>
    <property type="molecule type" value="Genomic_DNA"/>
</dbReference>
<dbReference type="InterPro" id="IPR027450">
    <property type="entry name" value="AlkB-like"/>
</dbReference>
<feature type="compositionally biased region" description="Pro residues" evidence="1">
    <location>
        <begin position="36"/>
        <end position="49"/>
    </location>
</feature>
<dbReference type="SUPFAM" id="SSF51197">
    <property type="entry name" value="Clavaminate synthase-like"/>
    <property type="match status" value="1"/>
</dbReference>
<evidence type="ECO:0000256" key="1">
    <source>
        <dbReference type="SAM" id="MobiDB-lite"/>
    </source>
</evidence>
<protein>
    <recommendedName>
        <fullName evidence="3">Fe2OG dioxygenase domain-containing protein</fullName>
    </recommendedName>
</protein>
<dbReference type="AlphaFoldDB" id="A0AA36JQY5"/>
<feature type="compositionally biased region" description="Basic and acidic residues" evidence="1">
    <location>
        <begin position="308"/>
        <end position="323"/>
    </location>
</feature>
<dbReference type="PANTHER" id="PTHR31212">
    <property type="entry name" value="ALPHA-KETOGLUTARATE-DEPENDENT DIOXYGENASE ALKB HOMOLOG 3"/>
    <property type="match status" value="1"/>
</dbReference>
<accession>A0AA36JQY5</accession>
<keyword evidence="5" id="KW-1185">Reference proteome</keyword>
<feature type="transmembrane region" description="Helical" evidence="2">
    <location>
        <begin position="350"/>
        <end position="370"/>
    </location>
</feature>
<dbReference type="PANTHER" id="PTHR31212:SF4">
    <property type="entry name" value="ALPHA-KETOGLUTARATE-DEPENDENT DIOXYGENASE ALKB HOMOLOG 3"/>
    <property type="match status" value="1"/>
</dbReference>
<dbReference type="GO" id="GO:0051213">
    <property type="term" value="F:dioxygenase activity"/>
    <property type="evidence" value="ECO:0007669"/>
    <property type="project" value="InterPro"/>
</dbReference>
<gene>
    <name evidence="4" type="ORF">EVOR1521_LOCUS30584</name>
</gene>
<organism evidence="4 5">
    <name type="scientific">Effrenium voratum</name>
    <dbReference type="NCBI Taxonomy" id="2562239"/>
    <lineage>
        <taxon>Eukaryota</taxon>
        <taxon>Sar</taxon>
        <taxon>Alveolata</taxon>
        <taxon>Dinophyceae</taxon>
        <taxon>Suessiales</taxon>
        <taxon>Symbiodiniaceae</taxon>
        <taxon>Effrenium</taxon>
    </lineage>
</organism>
<feature type="region of interest" description="Disordered" evidence="1">
    <location>
        <begin position="31"/>
        <end position="85"/>
    </location>
</feature>
<comment type="caution">
    <text evidence="4">The sequence shown here is derived from an EMBL/GenBank/DDBJ whole genome shotgun (WGS) entry which is preliminary data.</text>
</comment>
<dbReference type="InterPro" id="IPR032854">
    <property type="entry name" value="ALKBH3"/>
</dbReference>
<proteinExistence type="predicted"/>
<feature type="compositionally biased region" description="Basic and acidic residues" evidence="1">
    <location>
        <begin position="55"/>
        <end position="77"/>
    </location>
</feature>
<dbReference type="PROSITE" id="PS51471">
    <property type="entry name" value="FE2OG_OXY"/>
    <property type="match status" value="1"/>
</dbReference>
<dbReference type="Pfam" id="PF13532">
    <property type="entry name" value="2OG-FeII_Oxy_2"/>
    <property type="match status" value="1"/>
</dbReference>
<name>A0AA36JQY5_9DINO</name>
<feature type="region of interest" description="Disordered" evidence="1">
    <location>
        <begin position="308"/>
        <end position="338"/>
    </location>
</feature>
<keyword evidence="2" id="KW-0472">Membrane</keyword>
<sequence>MEGRRGAKSLISWSQPRQTLADAILLLKAARAKAVPSPPPVEEPPPVPAQAPAKRKAEEGEEKEEKKARLWQHEDPPPPKLAGENWESPREKLKLIGELTEEPWTYFLKDESRRSFAAHLANPLGKARSAAWFAKVRMGTKWLQPSTRWGPMPRKTAWMVAQPCSCSYYYGGMEVQPIAYPMWMLELMQEVMPKCGFSDLAEMPDSCNLNLYEDGTQMVGWHADDEDLFQGKSKDIRIISLSLGATRHFELELNWPAPEEVLGAKQQLADGDICTMEGMTQKHYMHRVPEEVPLHTVLAKKDDLTLSDGRRLSGGELLPPEKKEEEEEAEDLLELPDPPPMDARTWKKTFLWQVISIVFVLIVTQLGTWYHEEELRKILANSTAGRGNDSAEL</sequence>
<dbReference type="Gene3D" id="2.60.120.590">
    <property type="entry name" value="Alpha-ketoglutarate-dependent dioxygenase AlkB-like"/>
    <property type="match status" value="1"/>
</dbReference>